<accession>A0ABT1SHK1</accession>
<dbReference type="SUPFAM" id="SSF53756">
    <property type="entry name" value="UDP-Glycosyltransferase/glycogen phosphorylase"/>
    <property type="match status" value="1"/>
</dbReference>
<dbReference type="Proteomes" id="UP001524435">
    <property type="component" value="Unassembled WGS sequence"/>
</dbReference>
<dbReference type="Gene3D" id="3.40.50.2000">
    <property type="entry name" value="Glycogen Phosphorylase B"/>
    <property type="match status" value="1"/>
</dbReference>
<dbReference type="Pfam" id="PF00534">
    <property type="entry name" value="Glycos_transf_1"/>
    <property type="match status" value="1"/>
</dbReference>
<sequence length="205" mass="23062">MLYNAVADDEIEAIIQEKKEAVKTKLHIPKQDRVITFTGRLVQEKGILQLLAAFQAVLPKHLHLCIAGEGILENTAQAYAGAQIHLLGRLSFKEVIALLSESDYFILPSDSEGFSTSVLEAGICECYIISSDVGGIREVILDDTYGMILPNNRKEDIARALSALPNLKEEDYRKAIQLTKERIKTHFTWEITYRKIMEIIQNQTS</sequence>
<proteinExistence type="predicted"/>
<feature type="domain" description="Glycosyl transferase family 1" evidence="1">
    <location>
        <begin position="19"/>
        <end position="176"/>
    </location>
</feature>
<evidence type="ECO:0000313" key="2">
    <source>
        <dbReference type="EMBL" id="MCQ5120696.1"/>
    </source>
</evidence>
<gene>
    <name evidence="2" type="ORF">NE663_00275</name>
</gene>
<reference evidence="2 3" key="1">
    <citation type="submission" date="2022-06" db="EMBL/GenBank/DDBJ databases">
        <title>Isolation of gut microbiota from human fecal samples.</title>
        <authorList>
            <person name="Pamer E.G."/>
            <person name="Barat B."/>
            <person name="Waligurski E."/>
            <person name="Medina S."/>
            <person name="Paddock L."/>
            <person name="Mostad J."/>
        </authorList>
    </citation>
    <scope>NUCLEOTIDE SEQUENCE [LARGE SCALE GENOMIC DNA]</scope>
    <source>
        <strain evidence="2 3">DFI.6.1</strain>
    </source>
</reference>
<organism evidence="2 3">
    <name type="scientific">Massilicoli timonensis</name>
    <dbReference type="NCBI Taxonomy" id="2015901"/>
    <lineage>
        <taxon>Bacteria</taxon>
        <taxon>Bacillati</taxon>
        <taxon>Bacillota</taxon>
        <taxon>Erysipelotrichia</taxon>
        <taxon>Erysipelotrichales</taxon>
        <taxon>Erysipelotrichaceae</taxon>
        <taxon>Massilicoli</taxon>
    </lineage>
</organism>
<evidence type="ECO:0000259" key="1">
    <source>
        <dbReference type="Pfam" id="PF00534"/>
    </source>
</evidence>
<evidence type="ECO:0000313" key="3">
    <source>
        <dbReference type="Proteomes" id="UP001524435"/>
    </source>
</evidence>
<dbReference type="RefSeq" id="WP_256197294.1">
    <property type="nucleotide sequence ID" value="NZ_JANGCH010000001.1"/>
</dbReference>
<dbReference type="CDD" id="cd03801">
    <property type="entry name" value="GT4_PimA-like"/>
    <property type="match status" value="1"/>
</dbReference>
<dbReference type="EMBL" id="JANGCH010000001">
    <property type="protein sequence ID" value="MCQ5120696.1"/>
    <property type="molecule type" value="Genomic_DNA"/>
</dbReference>
<dbReference type="InterPro" id="IPR001296">
    <property type="entry name" value="Glyco_trans_1"/>
</dbReference>
<comment type="caution">
    <text evidence="2">The sequence shown here is derived from an EMBL/GenBank/DDBJ whole genome shotgun (WGS) entry which is preliminary data.</text>
</comment>
<protein>
    <submittedName>
        <fullName evidence="2">Glycosyltransferase family 4 protein</fullName>
    </submittedName>
</protein>
<name>A0ABT1SHK1_9FIRM</name>
<dbReference type="PANTHER" id="PTHR12526">
    <property type="entry name" value="GLYCOSYLTRANSFERASE"/>
    <property type="match status" value="1"/>
</dbReference>
<keyword evidence="3" id="KW-1185">Reference proteome</keyword>